<evidence type="ECO:0000313" key="5">
    <source>
        <dbReference type="Proteomes" id="UP000199527"/>
    </source>
</evidence>
<gene>
    <name evidence="4" type="ORF">SAMN04488540_10246</name>
</gene>
<dbReference type="InterPro" id="IPR024673">
    <property type="entry name" value="Octahem_Cyt_c"/>
</dbReference>
<feature type="chain" id="PRO_5011620875" evidence="2">
    <location>
        <begin position="22"/>
        <end position="458"/>
    </location>
</feature>
<dbReference type="PIRSF" id="PIRSF039014">
    <property type="entry name" value="OTR_cyc"/>
    <property type="match status" value="1"/>
</dbReference>
<dbReference type="Proteomes" id="UP000199527">
    <property type="component" value="Unassembled WGS sequence"/>
</dbReference>
<dbReference type="NCBIfam" id="TIGR04315">
    <property type="entry name" value="octaheme_Shew"/>
    <property type="match status" value="1"/>
</dbReference>
<dbReference type="GO" id="GO:0016491">
    <property type="term" value="F:oxidoreductase activity"/>
    <property type="evidence" value="ECO:0007669"/>
    <property type="project" value="TreeGrafter"/>
</dbReference>
<organism evidence="4 5">
    <name type="scientific">Ferrimonas sediminum</name>
    <dbReference type="NCBI Taxonomy" id="718193"/>
    <lineage>
        <taxon>Bacteria</taxon>
        <taxon>Pseudomonadati</taxon>
        <taxon>Pseudomonadota</taxon>
        <taxon>Gammaproteobacteria</taxon>
        <taxon>Alteromonadales</taxon>
        <taxon>Ferrimonadaceae</taxon>
        <taxon>Ferrimonas</taxon>
    </lineage>
</organism>
<dbReference type="InterPro" id="IPR051829">
    <property type="entry name" value="Multiheme_Cytochr_ET"/>
</dbReference>
<name>A0A1G8LFD8_9GAMM</name>
<feature type="signal peptide" evidence="2">
    <location>
        <begin position="1"/>
        <end position="21"/>
    </location>
</feature>
<proteinExistence type="predicted"/>
<reference evidence="5" key="1">
    <citation type="submission" date="2016-10" db="EMBL/GenBank/DDBJ databases">
        <authorList>
            <person name="Varghese N."/>
            <person name="Submissions S."/>
        </authorList>
    </citation>
    <scope>NUCLEOTIDE SEQUENCE [LARGE SCALE GENOMIC DNA]</scope>
    <source>
        <strain evidence="5">DSM 23317</strain>
    </source>
</reference>
<evidence type="ECO:0000256" key="2">
    <source>
        <dbReference type="SAM" id="SignalP"/>
    </source>
</evidence>
<dbReference type="EMBL" id="FNEM01000002">
    <property type="protein sequence ID" value="SDI54414.1"/>
    <property type="molecule type" value="Genomic_DNA"/>
</dbReference>
<feature type="domain" description="Cytochrome c-552/4" evidence="3">
    <location>
        <begin position="42"/>
        <end position="123"/>
    </location>
</feature>
<dbReference type="OrthoDB" id="9788513at2"/>
<dbReference type="Pfam" id="PF11783">
    <property type="entry name" value="Cytochrome_cB"/>
    <property type="match status" value="1"/>
</dbReference>
<dbReference type="InterPro" id="IPR023155">
    <property type="entry name" value="Cyt_c-552/4"/>
</dbReference>
<dbReference type="Pfam" id="PF13435">
    <property type="entry name" value="Cytochrome_C554"/>
    <property type="match status" value="1"/>
</dbReference>
<sequence>MRNLILTSLITGLMLPVTAVAENPHQDYISGPIGSGQEATAQCIECHEEHTEAFMKTSHWTWAKEQTVNGKTVKLGKKNAINNYCVSVSSNEPRCTKCHAGYGYEDAKFDFTDATKVDCLVCHDTTGTYQKDLSGYAFKGADLLKISQNVGAPVRDNCGSCHFYGGGGDGVKHGDMDSSMAYPDKALDVHMDADGMDFQCQDCHKGESHTIKGQAMSVSPGSTDHLECTSCHDSDAHSNAKLNKHTAKVACQTCHIPEFAKVEPTKLWWDWSEAGQDREESKNQWGRKDYMKKKGSFVWGQKVQPEYAWYNGTAQAYLFGDTMNPAEVTSLSKPVGSKGDGVSKIYPFKVHRGKQLYDAKHKVFIPTKVFGKDGYWKTFDWDKSAKLGMNDHPAMKAKGLTYSGQHDFAETEMWWRINHMVSPKKEALGCMDCHGKKGRLDWQKLGYDIDPMKASKKK</sequence>
<dbReference type="Gene3D" id="1.10.1130.10">
    <property type="entry name" value="Flavocytochrome C3, Chain A"/>
    <property type="match status" value="1"/>
</dbReference>
<keyword evidence="5" id="KW-1185">Reference proteome</keyword>
<dbReference type="SUPFAM" id="SSF48695">
    <property type="entry name" value="Multiheme cytochromes"/>
    <property type="match status" value="1"/>
</dbReference>
<protein>
    <submittedName>
        <fullName evidence="4">Octaheme c-type cytochrome, tetrathionate reductase family</fullName>
    </submittedName>
</protein>
<dbReference type="InterPro" id="IPR036280">
    <property type="entry name" value="Multihaem_cyt_sf"/>
</dbReference>
<keyword evidence="1 2" id="KW-0732">Signal</keyword>
<dbReference type="AlphaFoldDB" id="A0A1G8LFD8"/>
<evidence type="ECO:0000313" key="4">
    <source>
        <dbReference type="EMBL" id="SDI54414.1"/>
    </source>
</evidence>
<dbReference type="PANTHER" id="PTHR35038:SF5">
    <property type="entry name" value="CYTOCHROME C-TYPE PROTEIN NRFB"/>
    <property type="match status" value="1"/>
</dbReference>
<evidence type="ECO:0000259" key="3">
    <source>
        <dbReference type="Pfam" id="PF13435"/>
    </source>
</evidence>
<accession>A0A1G8LFD8</accession>
<dbReference type="RefSeq" id="WP_090361538.1">
    <property type="nucleotide sequence ID" value="NZ_FNEM01000002.1"/>
</dbReference>
<dbReference type="PANTHER" id="PTHR35038">
    <property type="entry name" value="DISSIMILATORY SULFITE REDUCTASE SIRA"/>
    <property type="match status" value="1"/>
</dbReference>
<evidence type="ECO:0000256" key="1">
    <source>
        <dbReference type="ARBA" id="ARBA00022729"/>
    </source>
</evidence>